<organism evidence="3 4">
    <name type="scientific">Pyrococcus horikoshii</name>
    <dbReference type="NCBI Taxonomy" id="53953"/>
    <lineage>
        <taxon>Archaea</taxon>
        <taxon>Methanobacteriati</taxon>
        <taxon>Methanobacteriota</taxon>
        <taxon>Thermococci</taxon>
        <taxon>Thermococcales</taxon>
        <taxon>Thermococcaceae</taxon>
        <taxon>Pyrococcus</taxon>
    </lineage>
</organism>
<protein>
    <submittedName>
        <fullName evidence="3">Uncharacterized protein</fullName>
    </submittedName>
</protein>
<dbReference type="EMBL" id="DUJN01000004">
    <property type="protein sequence ID" value="HII60930.1"/>
    <property type="molecule type" value="Genomic_DNA"/>
</dbReference>
<comment type="caution">
    <text evidence="3">The sequence shown here is derived from an EMBL/GenBank/DDBJ whole genome shotgun (WGS) entry which is preliminary data.</text>
</comment>
<sequence length="246" mass="28167">MDVWTVILVVVAVIVGSLIAAWIVSSVVSQQMKSMQALLLSKSIEAESRVERKRKEVIAEKQKNPVKEETKAISEEDIVKRIKQVIDEKVQNVLNEAKKKKERLLMLLDVARGYALGFVSEDEYNAFLMKVLGELDEFKRLWLARYPSPEDRDRLNQIMAYVARTKLPIEVREKGKEGTTRLSPDEALIRMTSSINNAISILDDLIKKRGENPAITPLEIQLSQEVEKLRKKVEDLEKRLQELEAL</sequence>
<accession>A0A832SWW4</accession>
<dbReference type="AlphaFoldDB" id="A0A832SWW4"/>
<proteinExistence type="predicted"/>
<dbReference type="OMA" id="YNAFLMK"/>
<dbReference type="Proteomes" id="UP000617544">
    <property type="component" value="Unassembled WGS sequence"/>
</dbReference>
<reference evidence="3" key="1">
    <citation type="journal article" date="2020" name="bioRxiv">
        <title>A rank-normalized archaeal taxonomy based on genome phylogeny resolves widespread incomplete and uneven classifications.</title>
        <authorList>
            <person name="Rinke C."/>
            <person name="Chuvochina M."/>
            <person name="Mussig A.J."/>
            <person name="Chaumeil P.-A."/>
            <person name="Waite D.W."/>
            <person name="Whitman W.B."/>
            <person name="Parks D.H."/>
            <person name="Hugenholtz P."/>
        </authorList>
    </citation>
    <scope>NUCLEOTIDE SEQUENCE</scope>
    <source>
        <strain evidence="3">UBA8834</strain>
    </source>
</reference>
<keyword evidence="2" id="KW-0472">Membrane</keyword>
<evidence type="ECO:0000313" key="3">
    <source>
        <dbReference type="EMBL" id="HII60930.1"/>
    </source>
</evidence>
<keyword evidence="2" id="KW-0812">Transmembrane</keyword>
<feature type="transmembrane region" description="Helical" evidence="2">
    <location>
        <begin position="6"/>
        <end position="28"/>
    </location>
</feature>
<evidence type="ECO:0000313" key="4">
    <source>
        <dbReference type="Proteomes" id="UP000617544"/>
    </source>
</evidence>
<dbReference type="RefSeq" id="WP_010884599.1">
    <property type="nucleotide sequence ID" value="NZ_DUJN01000004.1"/>
</dbReference>
<keyword evidence="1" id="KW-0175">Coiled coil</keyword>
<evidence type="ECO:0000256" key="1">
    <source>
        <dbReference type="SAM" id="Coils"/>
    </source>
</evidence>
<gene>
    <name evidence="3" type="ORF">HA331_04095</name>
</gene>
<evidence type="ECO:0000256" key="2">
    <source>
        <dbReference type="SAM" id="Phobius"/>
    </source>
</evidence>
<keyword evidence="2" id="KW-1133">Transmembrane helix</keyword>
<feature type="coiled-coil region" evidence="1">
    <location>
        <begin position="219"/>
        <end position="246"/>
    </location>
</feature>
<dbReference type="GeneID" id="1444386"/>
<name>A0A832SWW4_PYRHR</name>